<evidence type="ECO:0000313" key="5">
    <source>
        <dbReference type="Proteomes" id="UP001597252"/>
    </source>
</evidence>
<dbReference type="EC" id="3.4.-.-" evidence="4"/>
<name>A0ABW4E7C7_9LACO</name>
<dbReference type="Pfam" id="PF02517">
    <property type="entry name" value="Rce1-like"/>
    <property type="match status" value="1"/>
</dbReference>
<reference evidence="5" key="1">
    <citation type="journal article" date="2019" name="Int. J. Syst. Evol. Microbiol.">
        <title>The Global Catalogue of Microorganisms (GCM) 10K type strain sequencing project: providing services to taxonomists for standard genome sequencing and annotation.</title>
        <authorList>
            <consortium name="The Broad Institute Genomics Platform"/>
            <consortium name="The Broad Institute Genome Sequencing Center for Infectious Disease"/>
            <person name="Wu L."/>
            <person name="Ma J."/>
        </authorList>
    </citation>
    <scope>NUCLEOTIDE SEQUENCE [LARGE SCALE GENOMIC DNA]</scope>
    <source>
        <strain evidence="5">CCM 8903</strain>
    </source>
</reference>
<dbReference type="InterPro" id="IPR052710">
    <property type="entry name" value="CAAX_protease"/>
</dbReference>
<proteinExistence type="inferred from homology"/>
<accession>A0ABW4E7C7</accession>
<dbReference type="PANTHER" id="PTHR36435">
    <property type="entry name" value="SLR1288 PROTEIN"/>
    <property type="match status" value="1"/>
</dbReference>
<comment type="caution">
    <text evidence="4">The sequence shown here is derived from an EMBL/GenBank/DDBJ whole genome shotgun (WGS) entry which is preliminary data.</text>
</comment>
<feature type="transmembrane region" description="Helical" evidence="2">
    <location>
        <begin position="41"/>
        <end position="65"/>
    </location>
</feature>
<feature type="transmembrane region" description="Helical" evidence="2">
    <location>
        <begin position="162"/>
        <end position="179"/>
    </location>
</feature>
<evidence type="ECO:0000256" key="1">
    <source>
        <dbReference type="ARBA" id="ARBA00009067"/>
    </source>
</evidence>
<feature type="domain" description="CAAX prenyl protease 2/Lysostaphin resistance protein A-like" evidence="3">
    <location>
        <begin position="126"/>
        <end position="220"/>
    </location>
</feature>
<gene>
    <name evidence="4" type="ORF">ACFQ5J_03955</name>
</gene>
<dbReference type="EMBL" id="JBHTON010000008">
    <property type="protein sequence ID" value="MFD1484386.1"/>
    <property type="molecule type" value="Genomic_DNA"/>
</dbReference>
<dbReference type="PANTHER" id="PTHR36435:SF1">
    <property type="entry name" value="CAAX AMINO TERMINAL PROTEASE FAMILY PROTEIN"/>
    <property type="match status" value="1"/>
</dbReference>
<dbReference type="InterPro" id="IPR003675">
    <property type="entry name" value="Rce1/LyrA-like_dom"/>
</dbReference>
<feature type="transmembrane region" description="Helical" evidence="2">
    <location>
        <begin position="185"/>
        <end position="204"/>
    </location>
</feature>
<keyword evidence="4" id="KW-0378">Hydrolase</keyword>
<dbReference type="RefSeq" id="WP_125753272.1">
    <property type="nucleotide sequence ID" value="NZ_JBHTON010000008.1"/>
</dbReference>
<feature type="transmembrane region" description="Helical" evidence="2">
    <location>
        <begin position="86"/>
        <end position="109"/>
    </location>
</feature>
<feature type="transmembrane region" description="Helical" evidence="2">
    <location>
        <begin position="129"/>
        <end position="150"/>
    </location>
</feature>
<keyword evidence="2" id="KW-0472">Membrane</keyword>
<dbReference type="GO" id="GO:0016787">
    <property type="term" value="F:hydrolase activity"/>
    <property type="evidence" value="ECO:0007669"/>
    <property type="project" value="UniProtKB-KW"/>
</dbReference>
<evidence type="ECO:0000259" key="3">
    <source>
        <dbReference type="Pfam" id="PF02517"/>
    </source>
</evidence>
<evidence type="ECO:0000256" key="2">
    <source>
        <dbReference type="SAM" id="Phobius"/>
    </source>
</evidence>
<keyword evidence="5" id="KW-1185">Reference proteome</keyword>
<evidence type="ECO:0000313" key="4">
    <source>
        <dbReference type="EMBL" id="MFD1484386.1"/>
    </source>
</evidence>
<keyword evidence="2" id="KW-1133">Transmembrane helix</keyword>
<protein>
    <submittedName>
        <fullName evidence="4">CPBP family intramembrane glutamic endopeptidase</fullName>
        <ecNumber evidence="4">3.4.-.-</ecNumber>
    </submittedName>
</protein>
<sequence length="224" mass="24353">MTIGKFLGRIAAVVALFALYSVAQAISVVPTIVTNGKAGALIVAGVFTIAFGGLLYLLAAVYQYFLRFEKPAVYGPRHLDKKVARFMVGMVLALAATQLLNGIGLQLHWTQEASNQEALTALLKQAPLAMVLVAVVGAPPVEELLFRGLLMHCFPHQDQRGWLWFSGSVSALVFGLLHAGPSEPFAWALYTAMGAIFAATYAYTKDIRYSMTLHFLNNFIALFL</sequence>
<organism evidence="4 5">
    <name type="scientific">Lacticaseibacillus baoqingensis</name>
    <dbReference type="NCBI Taxonomy" id="2486013"/>
    <lineage>
        <taxon>Bacteria</taxon>
        <taxon>Bacillati</taxon>
        <taxon>Bacillota</taxon>
        <taxon>Bacilli</taxon>
        <taxon>Lactobacillales</taxon>
        <taxon>Lactobacillaceae</taxon>
        <taxon>Lacticaseibacillus</taxon>
    </lineage>
</organism>
<dbReference type="Proteomes" id="UP001597252">
    <property type="component" value="Unassembled WGS sequence"/>
</dbReference>
<keyword evidence="2" id="KW-0812">Transmembrane</keyword>
<comment type="similarity">
    <text evidence="1">Belongs to the UPF0177 family.</text>
</comment>